<sequence>MLKLKKKFKKVEYPHFFFNYYLGRLLFIKIENRTSPNCTITKDFFPRLASLTVQWDVAGRGYETFCHIYIPGEPKSWLALIIFVVYKLKKLKFGGKLYENRVD</sequence>
<dbReference type="EMBL" id="JBDJPC010000008">
    <property type="protein sequence ID" value="KAL1493483.1"/>
    <property type="molecule type" value="Genomic_DNA"/>
</dbReference>
<keyword evidence="2" id="KW-1185">Reference proteome</keyword>
<dbReference type="Proteomes" id="UP001566132">
    <property type="component" value="Unassembled WGS sequence"/>
</dbReference>
<evidence type="ECO:0000313" key="1">
    <source>
        <dbReference type="EMBL" id="KAL1493483.1"/>
    </source>
</evidence>
<accession>A0ABD1EG36</accession>
<gene>
    <name evidence="1" type="ORF">ABEB36_011525</name>
</gene>
<proteinExistence type="predicted"/>
<reference evidence="1 2" key="1">
    <citation type="submission" date="2024-05" db="EMBL/GenBank/DDBJ databases">
        <title>Genetic variation in Jamaican populations of the coffee berry borer (Hypothenemus hampei).</title>
        <authorList>
            <person name="Errbii M."/>
            <person name="Myrie A."/>
        </authorList>
    </citation>
    <scope>NUCLEOTIDE SEQUENCE [LARGE SCALE GENOMIC DNA]</scope>
    <source>
        <strain evidence="1">JA-Hopewell-2020-01-JO</strain>
        <tissue evidence="1">Whole body</tissue>
    </source>
</reference>
<dbReference type="AlphaFoldDB" id="A0ABD1EG36"/>
<evidence type="ECO:0000313" key="2">
    <source>
        <dbReference type="Proteomes" id="UP001566132"/>
    </source>
</evidence>
<protein>
    <submittedName>
        <fullName evidence="1">Uncharacterized protein</fullName>
    </submittedName>
</protein>
<organism evidence="1 2">
    <name type="scientific">Hypothenemus hampei</name>
    <name type="common">Coffee berry borer</name>
    <dbReference type="NCBI Taxonomy" id="57062"/>
    <lineage>
        <taxon>Eukaryota</taxon>
        <taxon>Metazoa</taxon>
        <taxon>Ecdysozoa</taxon>
        <taxon>Arthropoda</taxon>
        <taxon>Hexapoda</taxon>
        <taxon>Insecta</taxon>
        <taxon>Pterygota</taxon>
        <taxon>Neoptera</taxon>
        <taxon>Endopterygota</taxon>
        <taxon>Coleoptera</taxon>
        <taxon>Polyphaga</taxon>
        <taxon>Cucujiformia</taxon>
        <taxon>Curculionidae</taxon>
        <taxon>Scolytinae</taxon>
        <taxon>Hypothenemus</taxon>
    </lineage>
</organism>
<comment type="caution">
    <text evidence="1">The sequence shown here is derived from an EMBL/GenBank/DDBJ whole genome shotgun (WGS) entry which is preliminary data.</text>
</comment>
<name>A0ABD1EG36_HYPHA</name>